<sequence>MITIVDPVATGRELSASFVERGVLPLHLYQRRCAPAFEADTHPHTLLVDDPREALGDLAARGVTAVVAGSRGAVDAADALCHALGLPHHDAATAPARSDDGARDDALRAAGLPVALPVSRGRTEGPVFVVTTVSAGGRHALGDLQAVRVDRLADGPVERHSVLIRRASPVHIAAVAHVSHCLDALGVREGAAHTTVRMTTDGPRLVGFAPTLTTASQDPALHRPALGYSHADLTAERFADPAAFALRFTDPYRPDASIATVPLHVPTDGMVTDRPGLAALRALPGFHRAEGLLEVGDPVRQHGPAGTAYLRHPDEAVLRRSLRRLHHLEDRGELYALAPTPSRTCG</sequence>
<protein>
    <recommendedName>
        <fullName evidence="6">ATP-grasp domain-containing protein</fullName>
    </recommendedName>
</protein>
<keyword evidence="2" id="KW-0547">Nucleotide-binding</keyword>
<keyword evidence="1" id="KW-0436">Ligase</keyword>
<dbReference type="PANTHER" id="PTHR43585">
    <property type="entry name" value="FUMIPYRROLE BIOSYNTHESIS PROTEIN C"/>
    <property type="match status" value="1"/>
</dbReference>
<gene>
    <name evidence="4" type="ORF">ACFPK1_18395</name>
</gene>
<organism evidence="4 5">
    <name type="scientific">Actinomycetospora rhizophila</name>
    <dbReference type="NCBI Taxonomy" id="1416876"/>
    <lineage>
        <taxon>Bacteria</taxon>
        <taxon>Bacillati</taxon>
        <taxon>Actinomycetota</taxon>
        <taxon>Actinomycetes</taxon>
        <taxon>Pseudonocardiales</taxon>
        <taxon>Pseudonocardiaceae</taxon>
        <taxon>Actinomycetospora</taxon>
    </lineage>
</organism>
<dbReference type="Proteomes" id="UP001596175">
    <property type="component" value="Unassembled WGS sequence"/>
</dbReference>
<evidence type="ECO:0000313" key="4">
    <source>
        <dbReference type="EMBL" id="MFC5140217.1"/>
    </source>
</evidence>
<evidence type="ECO:0000313" key="5">
    <source>
        <dbReference type="Proteomes" id="UP001596175"/>
    </source>
</evidence>
<reference evidence="5" key="1">
    <citation type="journal article" date="2019" name="Int. J. Syst. Evol. Microbiol.">
        <title>The Global Catalogue of Microorganisms (GCM) 10K type strain sequencing project: providing services to taxonomists for standard genome sequencing and annotation.</title>
        <authorList>
            <consortium name="The Broad Institute Genomics Platform"/>
            <consortium name="The Broad Institute Genome Sequencing Center for Infectious Disease"/>
            <person name="Wu L."/>
            <person name="Ma J."/>
        </authorList>
    </citation>
    <scope>NUCLEOTIDE SEQUENCE [LARGE SCALE GENOMIC DNA]</scope>
    <source>
        <strain evidence="5">XZYJ18</strain>
    </source>
</reference>
<accession>A0ABV9ZGS9</accession>
<evidence type="ECO:0000256" key="2">
    <source>
        <dbReference type="ARBA" id="ARBA00022741"/>
    </source>
</evidence>
<keyword evidence="3" id="KW-0067">ATP-binding</keyword>
<dbReference type="PANTHER" id="PTHR43585:SF2">
    <property type="entry name" value="ATP-GRASP ENZYME FSQD"/>
    <property type="match status" value="1"/>
</dbReference>
<comment type="caution">
    <text evidence="4">The sequence shown here is derived from an EMBL/GenBank/DDBJ whole genome shotgun (WGS) entry which is preliminary data.</text>
</comment>
<evidence type="ECO:0000256" key="1">
    <source>
        <dbReference type="ARBA" id="ARBA00022598"/>
    </source>
</evidence>
<name>A0ABV9ZGS9_9PSEU</name>
<dbReference type="InterPro" id="IPR052032">
    <property type="entry name" value="ATP-dep_AA_Ligase"/>
</dbReference>
<dbReference type="RefSeq" id="WP_378022381.1">
    <property type="nucleotide sequence ID" value="NZ_JBHSKG010000009.1"/>
</dbReference>
<dbReference type="Gene3D" id="3.30.470.20">
    <property type="entry name" value="ATP-grasp fold, B domain"/>
    <property type="match status" value="1"/>
</dbReference>
<proteinExistence type="predicted"/>
<keyword evidence="5" id="KW-1185">Reference proteome</keyword>
<evidence type="ECO:0000256" key="3">
    <source>
        <dbReference type="ARBA" id="ARBA00022840"/>
    </source>
</evidence>
<evidence type="ECO:0008006" key="6">
    <source>
        <dbReference type="Google" id="ProtNLM"/>
    </source>
</evidence>
<dbReference type="EMBL" id="JBHSKG010000009">
    <property type="protein sequence ID" value="MFC5140217.1"/>
    <property type="molecule type" value="Genomic_DNA"/>
</dbReference>